<dbReference type="AlphaFoldDB" id="A0A191VB25"/>
<sequence>MRHNGRAPIKASRMRPEHLNLREGETPLAVCPDCESWHRLTRSMISPHRDSSDKPVKSGERRYFGDKPERRRRCPGSAQRITIDLTPEQWGQALLAADSTAAGRHSARVTRKPRTAVPTPVTRLASLPAPSARLLAVRDQARAAVHVHRSECEVCRTGRARCPGGRELEIRAGHTDASVRFVHEQHEAALRAMAAPAAPRRQQWRRVNAAVKRTDQQRSTRPAGDAPKDGGPSVPETPVRITA</sequence>
<geneLocation type="plasmid" evidence="3">
    <name>pspa1</name>
</geneLocation>
<evidence type="ECO:0000313" key="3">
    <source>
        <dbReference type="Proteomes" id="UP000078468"/>
    </source>
</evidence>
<dbReference type="RefSeq" id="WP_064732443.1">
    <property type="nucleotide sequence ID" value="NZ_BMRX01000028.1"/>
</dbReference>
<organism evidence="2 3">
    <name type="scientific">Streptomyces parvulus</name>
    <dbReference type="NCBI Taxonomy" id="146923"/>
    <lineage>
        <taxon>Bacteria</taxon>
        <taxon>Bacillati</taxon>
        <taxon>Actinomycetota</taxon>
        <taxon>Actinomycetes</taxon>
        <taxon>Kitasatosporales</taxon>
        <taxon>Streptomycetaceae</taxon>
        <taxon>Streptomyces</taxon>
    </lineage>
</organism>
<proteinExistence type="predicted"/>
<evidence type="ECO:0000313" key="2">
    <source>
        <dbReference type="EMBL" id="ANJ12115.1"/>
    </source>
</evidence>
<reference evidence="2 3" key="1">
    <citation type="submission" date="2016-05" db="EMBL/GenBank/DDBJ databases">
        <title>Non-Contiguous Finished Genome Sequence of Streptomyces parvulus 2297 Integrated Site-Specifically with Actinophage R4.</title>
        <authorList>
            <person name="Nishizawa T."/>
            <person name="Miura T."/>
            <person name="Harada C."/>
            <person name="Guo Y."/>
            <person name="Narisawa K."/>
            <person name="Ohta H."/>
            <person name="Takahashi H."/>
            <person name="Shirai M."/>
        </authorList>
    </citation>
    <scope>NUCLEOTIDE SEQUENCE [LARGE SCALE GENOMIC DNA]</scope>
    <source>
        <strain evidence="2 3">2297</strain>
        <plasmid evidence="3">pspa1</plasmid>
    </source>
</reference>
<name>A0A191VB25_9ACTN</name>
<evidence type="ECO:0000256" key="1">
    <source>
        <dbReference type="SAM" id="MobiDB-lite"/>
    </source>
</evidence>
<dbReference type="GeneID" id="91309947"/>
<keyword evidence="2" id="KW-0614">Plasmid</keyword>
<accession>A0A191VB25</accession>
<dbReference type="Proteomes" id="UP000078468">
    <property type="component" value="Plasmid pspa1"/>
</dbReference>
<protein>
    <submittedName>
        <fullName evidence="2">Uncharacterized protein</fullName>
    </submittedName>
</protein>
<dbReference type="KEGG" id="spav:Spa2297_34155"/>
<gene>
    <name evidence="2" type="ORF">Spa2297_34155</name>
</gene>
<feature type="region of interest" description="Disordered" evidence="1">
    <location>
        <begin position="193"/>
        <end position="243"/>
    </location>
</feature>
<feature type="compositionally biased region" description="Basic and acidic residues" evidence="1">
    <location>
        <begin position="47"/>
        <end position="69"/>
    </location>
</feature>
<feature type="region of interest" description="Disordered" evidence="1">
    <location>
        <begin position="45"/>
        <end position="75"/>
    </location>
</feature>
<dbReference type="EMBL" id="CP015867">
    <property type="protein sequence ID" value="ANJ12115.1"/>
    <property type="molecule type" value="Genomic_DNA"/>
</dbReference>